<dbReference type="Proteomes" id="UP000036458">
    <property type="component" value="Chromosome"/>
</dbReference>
<dbReference type="AlphaFoldDB" id="A0A0H4VHU6"/>
<keyword evidence="3" id="KW-1185">Reference proteome</keyword>
<sequence length="329" mass="37764">MSESYLYNPQLPIIKPGWQGNPMRKGRFLNEFKEANHSMWLALKWQLTRNPQREEKKKDQWVPAVHDPREFLQSGQDGLVWLGHATFFLRMGGVTFLTDPLFYGVSLLKRKVPFPVNPQDLPPIDYVLLSHGHFDHCDKPSLKALREHHTFEVLTSLNMSGLIQPWLPQTPLQEAGWYQQFQLPALAPQVYFLPAYHWHKRGITDNDRILWGSFMLRTPQKTLYFGADSGYQPHFSEIQTVFPEIDVCLLGVGAYKPSFIMQASHTSPDEAVQAFKDLRGKTLVPMHYGTFDLSDEPAGEPFRRLKELEALGEIPGKLAMKGIGEALYF</sequence>
<dbReference type="Gene3D" id="3.60.15.10">
    <property type="entry name" value="Ribonuclease Z/Hydroxyacylglutathione hydrolase-like"/>
    <property type="match status" value="1"/>
</dbReference>
<gene>
    <name evidence="2" type="ORF">TH63_06005</name>
</gene>
<dbReference type="InterPro" id="IPR024884">
    <property type="entry name" value="NAPE-PLD"/>
</dbReference>
<dbReference type="PATRIC" id="fig|1379910.4.peg.1308"/>
<dbReference type="PIRSF" id="PIRSF038896">
    <property type="entry name" value="NAPE-PLD"/>
    <property type="match status" value="1"/>
</dbReference>
<evidence type="ECO:0000313" key="2">
    <source>
        <dbReference type="EMBL" id="AKQ45290.1"/>
    </source>
</evidence>
<dbReference type="GO" id="GO:0005737">
    <property type="term" value="C:cytoplasm"/>
    <property type="evidence" value="ECO:0007669"/>
    <property type="project" value="TreeGrafter"/>
</dbReference>
<dbReference type="OrthoDB" id="9805728at2"/>
<dbReference type="PANTHER" id="PTHR15032">
    <property type="entry name" value="N-ACYL-PHOSPHATIDYLETHANOLAMINE-HYDROLYZING PHOSPHOLIPASE D"/>
    <property type="match status" value="1"/>
</dbReference>
<proteinExistence type="predicted"/>
<evidence type="ECO:0000313" key="3">
    <source>
        <dbReference type="Proteomes" id="UP000036458"/>
    </source>
</evidence>
<name>A0A0H4VHU6_9BACT</name>
<reference evidence="2 3" key="1">
    <citation type="submission" date="2015-01" db="EMBL/GenBank/DDBJ databases">
        <title>Rufibacter sp./DG31D/ whole genome sequencing.</title>
        <authorList>
            <person name="Kim M.K."/>
            <person name="Srinivasan S."/>
            <person name="Lee J.-J."/>
        </authorList>
    </citation>
    <scope>NUCLEOTIDE SEQUENCE [LARGE SCALE GENOMIC DNA]</scope>
    <source>
        <strain evidence="2 3">DG31D</strain>
    </source>
</reference>
<dbReference type="InterPro" id="IPR036866">
    <property type="entry name" value="RibonucZ/Hydroxyglut_hydro"/>
</dbReference>
<feature type="domain" description="Metallo-beta-lactamase" evidence="1">
    <location>
        <begin position="96"/>
        <end position="288"/>
    </location>
</feature>
<dbReference type="EMBL" id="CP010777">
    <property type="protein sequence ID" value="AKQ45290.1"/>
    <property type="molecule type" value="Genomic_DNA"/>
</dbReference>
<dbReference type="RefSeq" id="WP_076606414.1">
    <property type="nucleotide sequence ID" value="NZ_CP010777.1"/>
</dbReference>
<dbReference type="GO" id="GO:0008270">
    <property type="term" value="F:zinc ion binding"/>
    <property type="evidence" value="ECO:0007669"/>
    <property type="project" value="InterPro"/>
</dbReference>
<dbReference type="PANTHER" id="PTHR15032:SF4">
    <property type="entry name" value="N-ACYL-PHOSPHATIDYLETHANOLAMINE-HYDROLYZING PHOSPHOLIPASE D"/>
    <property type="match status" value="1"/>
</dbReference>
<dbReference type="Pfam" id="PF12706">
    <property type="entry name" value="Lactamase_B_2"/>
    <property type="match status" value="1"/>
</dbReference>
<evidence type="ECO:0000259" key="1">
    <source>
        <dbReference type="Pfam" id="PF12706"/>
    </source>
</evidence>
<dbReference type="SUPFAM" id="SSF56281">
    <property type="entry name" value="Metallo-hydrolase/oxidoreductase"/>
    <property type="match status" value="1"/>
</dbReference>
<dbReference type="InterPro" id="IPR001279">
    <property type="entry name" value="Metallo-B-lactamas"/>
</dbReference>
<dbReference type="GO" id="GO:0070290">
    <property type="term" value="F:N-acylphosphatidylethanolamine-specific phospholipase D activity"/>
    <property type="evidence" value="ECO:0007669"/>
    <property type="project" value="InterPro"/>
</dbReference>
<dbReference type="KEGG" id="ruf:TH63_06005"/>
<organism evidence="2 3">
    <name type="scientific">Rufibacter radiotolerans</name>
    <dbReference type="NCBI Taxonomy" id="1379910"/>
    <lineage>
        <taxon>Bacteria</taxon>
        <taxon>Pseudomonadati</taxon>
        <taxon>Bacteroidota</taxon>
        <taxon>Cytophagia</taxon>
        <taxon>Cytophagales</taxon>
        <taxon>Hymenobacteraceae</taxon>
        <taxon>Rufibacter</taxon>
    </lineage>
</organism>
<accession>A0A0H4VHU6</accession>
<dbReference type="STRING" id="1379910.TH63_06005"/>
<protein>
    <recommendedName>
        <fullName evidence="1">Metallo-beta-lactamase domain-containing protein</fullName>
    </recommendedName>
</protein>